<proteinExistence type="inferred from homology"/>
<dbReference type="InterPro" id="IPR027417">
    <property type="entry name" value="P-loop_NTPase"/>
</dbReference>
<evidence type="ECO:0000256" key="11">
    <source>
        <dbReference type="ARBA" id="ARBA00022881"/>
    </source>
</evidence>
<dbReference type="SUPFAM" id="SSF52540">
    <property type="entry name" value="P-loop containing nucleoside triphosphate hydrolases"/>
    <property type="match status" value="2"/>
</dbReference>
<dbReference type="NCBIfam" id="NF001503">
    <property type="entry name" value="PRK00349.1"/>
    <property type="match status" value="1"/>
</dbReference>
<dbReference type="GO" id="GO:0005737">
    <property type="term" value="C:cytoplasm"/>
    <property type="evidence" value="ECO:0007669"/>
    <property type="project" value="UniProtKB-SubCell"/>
</dbReference>
<dbReference type="Gene3D" id="3.40.50.300">
    <property type="entry name" value="P-loop containing nucleotide triphosphate hydrolases"/>
    <property type="match status" value="3"/>
</dbReference>
<comment type="subunit">
    <text evidence="18">Forms a heterotetramer with UvrB during the search for lesions.</text>
</comment>
<dbReference type="HAMAP" id="MF_00205">
    <property type="entry name" value="UvrA"/>
    <property type="match status" value="1"/>
</dbReference>
<keyword evidence="21" id="KW-0378">Hydrolase</keyword>
<dbReference type="FunFam" id="1.20.1580.10:FF:000002">
    <property type="entry name" value="UvrABC system protein A"/>
    <property type="match status" value="1"/>
</dbReference>
<dbReference type="OrthoDB" id="9809851at2"/>
<dbReference type="AlphaFoldDB" id="A0A845QCN2"/>
<evidence type="ECO:0000256" key="2">
    <source>
        <dbReference type="ARBA" id="ARBA00022490"/>
    </source>
</evidence>
<evidence type="ECO:0000256" key="4">
    <source>
        <dbReference type="ARBA" id="ARBA00022737"/>
    </source>
</evidence>
<feature type="compositionally biased region" description="Basic residues" evidence="19">
    <location>
        <begin position="996"/>
        <end position="1018"/>
    </location>
</feature>
<keyword evidence="7 18" id="KW-0228">DNA excision</keyword>
<keyword evidence="14 18" id="KW-0742">SOS response</keyword>
<dbReference type="GeneID" id="300654685"/>
<comment type="caution">
    <text evidence="18">Lacks conserved residue(s) required for the propagation of feature annotation.</text>
</comment>
<reference evidence="21 22" key="1">
    <citation type="journal article" date="2016" name="Int. J. Syst. Evol. Microbiol.">
        <title>Pyruvatibacter mobilis gen. nov., sp. nov., a marine bacterium from the culture broth of Picochlorum sp. 122.</title>
        <authorList>
            <person name="Wang G."/>
            <person name="Tang M."/>
            <person name="Wu H."/>
            <person name="Dai S."/>
            <person name="Li T."/>
            <person name="Chen C."/>
            <person name="He H."/>
            <person name="Fan J."/>
            <person name="Xiang W."/>
            <person name="Li X."/>
        </authorList>
    </citation>
    <scope>NUCLEOTIDE SEQUENCE [LARGE SCALE GENOMIC DNA]</scope>
    <source>
        <strain evidence="21 22">GYP-11</strain>
    </source>
</reference>
<dbReference type="PROSITE" id="PS00211">
    <property type="entry name" value="ABC_TRANSPORTER_1"/>
    <property type="match status" value="2"/>
</dbReference>
<keyword evidence="8 18" id="KW-0863">Zinc-finger</keyword>
<keyword evidence="9 18" id="KW-0862">Zinc</keyword>
<keyword evidence="13 18" id="KW-0234">DNA repair</keyword>
<dbReference type="GO" id="GO:0005524">
    <property type="term" value="F:ATP binding"/>
    <property type="evidence" value="ECO:0007669"/>
    <property type="project" value="UniProtKB-UniRule"/>
</dbReference>
<evidence type="ECO:0000256" key="9">
    <source>
        <dbReference type="ARBA" id="ARBA00022833"/>
    </source>
</evidence>
<dbReference type="GO" id="GO:0009432">
    <property type="term" value="P:SOS response"/>
    <property type="evidence" value="ECO:0007669"/>
    <property type="project" value="UniProtKB-UniRule"/>
</dbReference>
<keyword evidence="2 18" id="KW-0963">Cytoplasm</keyword>
<evidence type="ECO:0000256" key="10">
    <source>
        <dbReference type="ARBA" id="ARBA00022840"/>
    </source>
</evidence>
<dbReference type="Gene3D" id="1.20.1580.10">
    <property type="entry name" value="ABC transporter ATPase like domain"/>
    <property type="match status" value="3"/>
</dbReference>
<dbReference type="InterPro" id="IPR017871">
    <property type="entry name" value="ABC_transporter-like_CS"/>
</dbReference>
<feature type="compositionally biased region" description="Basic and acidic residues" evidence="19">
    <location>
        <begin position="957"/>
        <end position="968"/>
    </location>
</feature>
<dbReference type="GO" id="GO:0009380">
    <property type="term" value="C:excinuclease repair complex"/>
    <property type="evidence" value="ECO:0007669"/>
    <property type="project" value="InterPro"/>
</dbReference>
<evidence type="ECO:0000256" key="6">
    <source>
        <dbReference type="ARBA" id="ARBA00022763"/>
    </source>
</evidence>
<evidence type="ECO:0000256" key="7">
    <source>
        <dbReference type="ARBA" id="ARBA00022769"/>
    </source>
</evidence>
<dbReference type="Pfam" id="PF17760">
    <property type="entry name" value="UvrA_inter"/>
    <property type="match status" value="1"/>
</dbReference>
<dbReference type="GO" id="GO:0006289">
    <property type="term" value="P:nucleotide-excision repair"/>
    <property type="evidence" value="ECO:0007669"/>
    <property type="project" value="UniProtKB-UniRule"/>
</dbReference>
<dbReference type="PANTHER" id="PTHR43152:SF3">
    <property type="entry name" value="UVRABC SYSTEM PROTEIN A"/>
    <property type="match status" value="1"/>
</dbReference>
<comment type="subcellular location">
    <subcellularLocation>
        <location evidence="1 18">Cytoplasm</location>
    </subcellularLocation>
</comment>
<feature type="compositionally biased region" description="Basic residues" evidence="19">
    <location>
        <begin position="1028"/>
        <end position="1039"/>
    </location>
</feature>
<feature type="domain" description="ABC transporter" evidence="20">
    <location>
        <begin position="618"/>
        <end position="946"/>
    </location>
</feature>
<dbReference type="GO" id="GO:0016887">
    <property type="term" value="F:ATP hydrolysis activity"/>
    <property type="evidence" value="ECO:0007669"/>
    <property type="project" value="InterPro"/>
</dbReference>
<evidence type="ECO:0000256" key="14">
    <source>
        <dbReference type="ARBA" id="ARBA00023236"/>
    </source>
</evidence>
<dbReference type="InterPro" id="IPR003439">
    <property type="entry name" value="ABC_transporter-like_ATP-bd"/>
</dbReference>
<evidence type="ECO:0000256" key="1">
    <source>
        <dbReference type="ARBA" id="ARBA00004496"/>
    </source>
</evidence>
<accession>A0A845QCN2</accession>
<dbReference type="GO" id="GO:0003677">
    <property type="term" value="F:DNA binding"/>
    <property type="evidence" value="ECO:0007669"/>
    <property type="project" value="UniProtKB-UniRule"/>
</dbReference>
<comment type="function">
    <text evidence="18">The UvrABC repair system catalyzes the recognition and processing of DNA lesions. UvrA is an ATPase and a DNA-binding protein. A damage recognition complex composed of 2 UvrA and 2 UvrB subunits scans DNA for abnormalities. When the presence of a lesion has been verified by UvrB, the UvrA molecules dissociate.</text>
</comment>
<evidence type="ECO:0000256" key="13">
    <source>
        <dbReference type="ARBA" id="ARBA00023204"/>
    </source>
</evidence>
<keyword evidence="11 18" id="KW-0267">Excision nuclease</keyword>
<protein>
    <recommendedName>
        <fullName evidence="16 18">UvrABC system protein A</fullName>
        <shortName evidence="18">UvrA protein</shortName>
    </recommendedName>
    <alternativeName>
        <fullName evidence="17 18">Excinuclease ABC subunit A</fullName>
    </alternativeName>
</protein>
<evidence type="ECO:0000256" key="19">
    <source>
        <dbReference type="SAM" id="MobiDB-lite"/>
    </source>
</evidence>
<dbReference type="CDD" id="cd03270">
    <property type="entry name" value="ABC_UvrA_I"/>
    <property type="match status" value="1"/>
</dbReference>
<dbReference type="InterPro" id="IPR041102">
    <property type="entry name" value="UvrA_inter"/>
</dbReference>
<evidence type="ECO:0000313" key="22">
    <source>
        <dbReference type="Proteomes" id="UP000470384"/>
    </source>
</evidence>
<comment type="caution">
    <text evidence="21">The sequence shown here is derived from an EMBL/GenBank/DDBJ whole genome shotgun (WGS) entry which is preliminary data.</text>
</comment>
<feature type="zinc finger region" description="C4-type" evidence="18">
    <location>
        <begin position="749"/>
        <end position="775"/>
    </location>
</feature>
<dbReference type="GO" id="GO:0008270">
    <property type="term" value="F:zinc ion binding"/>
    <property type="evidence" value="ECO:0007669"/>
    <property type="project" value="UniProtKB-UniRule"/>
</dbReference>
<dbReference type="CDD" id="cd03271">
    <property type="entry name" value="ABC_UvrA_II"/>
    <property type="match status" value="1"/>
</dbReference>
<evidence type="ECO:0000256" key="15">
    <source>
        <dbReference type="ARBA" id="ARBA00038000"/>
    </source>
</evidence>
<comment type="similarity">
    <text evidence="15 18">Belongs to the ABC transporter superfamily. UvrA family.</text>
</comment>
<organism evidence="21 22">
    <name type="scientific">Pyruvatibacter mobilis</name>
    <dbReference type="NCBI Taxonomy" id="1712261"/>
    <lineage>
        <taxon>Bacteria</taxon>
        <taxon>Pseudomonadati</taxon>
        <taxon>Pseudomonadota</taxon>
        <taxon>Alphaproteobacteria</taxon>
        <taxon>Hyphomicrobiales</taxon>
        <taxon>Parvibaculaceae</taxon>
        <taxon>Pyruvatibacter</taxon>
    </lineage>
</organism>
<evidence type="ECO:0000256" key="8">
    <source>
        <dbReference type="ARBA" id="ARBA00022771"/>
    </source>
</evidence>
<dbReference type="Pfam" id="PF17755">
    <property type="entry name" value="UvrA_DNA-bind"/>
    <property type="match status" value="1"/>
</dbReference>
<keyword evidence="10 18" id="KW-0067">ATP-binding</keyword>
<dbReference type="PANTHER" id="PTHR43152">
    <property type="entry name" value="UVRABC SYSTEM PROTEIN A"/>
    <property type="match status" value="1"/>
</dbReference>
<evidence type="ECO:0000256" key="3">
    <source>
        <dbReference type="ARBA" id="ARBA00022723"/>
    </source>
</evidence>
<evidence type="ECO:0000256" key="18">
    <source>
        <dbReference type="HAMAP-Rule" id="MF_00205"/>
    </source>
</evidence>
<dbReference type="NCBIfam" id="TIGR00630">
    <property type="entry name" value="uvra"/>
    <property type="match status" value="1"/>
</dbReference>
<name>A0A845QCN2_9HYPH</name>
<dbReference type="PROSITE" id="PS50893">
    <property type="entry name" value="ABC_TRANSPORTER_2"/>
    <property type="match status" value="2"/>
</dbReference>
<dbReference type="EMBL" id="WXYQ01000006">
    <property type="protein sequence ID" value="NBG95976.1"/>
    <property type="molecule type" value="Genomic_DNA"/>
</dbReference>
<feature type="binding site" evidence="18">
    <location>
        <begin position="650"/>
        <end position="657"/>
    </location>
    <ligand>
        <name>ATP</name>
        <dbReference type="ChEBI" id="CHEBI:30616"/>
    </ligand>
</feature>
<dbReference type="InterPro" id="IPR041552">
    <property type="entry name" value="UvrA_DNA-bd"/>
</dbReference>
<evidence type="ECO:0000259" key="20">
    <source>
        <dbReference type="PROSITE" id="PS50893"/>
    </source>
</evidence>
<evidence type="ECO:0000256" key="12">
    <source>
        <dbReference type="ARBA" id="ARBA00023125"/>
    </source>
</evidence>
<evidence type="ECO:0000313" key="21">
    <source>
        <dbReference type="EMBL" id="NBG95976.1"/>
    </source>
</evidence>
<dbReference type="Gene3D" id="1.10.8.280">
    <property type="entry name" value="ABC transporter ATPase domain-like"/>
    <property type="match status" value="1"/>
</dbReference>
<keyword evidence="3 18" id="KW-0479">Metal-binding</keyword>
<keyword evidence="4 18" id="KW-0677">Repeat</keyword>
<keyword evidence="12 18" id="KW-0238">DNA-binding</keyword>
<gene>
    <name evidence="18 21" type="primary">uvrA</name>
    <name evidence="21" type="ORF">GTQ45_09555</name>
</gene>
<feature type="domain" description="ABC transporter" evidence="20">
    <location>
        <begin position="275"/>
        <end position="604"/>
    </location>
</feature>
<dbReference type="Gene3D" id="3.30.190.20">
    <property type="match status" value="1"/>
</dbReference>
<evidence type="ECO:0000256" key="16">
    <source>
        <dbReference type="ARBA" id="ARBA00039316"/>
    </source>
</evidence>
<keyword evidence="6 18" id="KW-0227">DNA damage</keyword>
<keyword evidence="5 18" id="KW-0547">Nucleotide-binding</keyword>
<keyword evidence="22" id="KW-1185">Reference proteome</keyword>
<dbReference type="GO" id="GO:0009381">
    <property type="term" value="F:excinuclease ABC activity"/>
    <property type="evidence" value="ECO:0007669"/>
    <property type="project" value="UniProtKB-UniRule"/>
</dbReference>
<dbReference type="Proteomes" id="UP000470384">
    <property type="component" value="Unassembled WGS sequence"/>
</dbReference>
<dbReference type="InterPro" id="IPR004602">
    <property type="entry name" value="UvrA"/>
</dbReference>
<feature type="binding site" evidence="18">
    <location>
        <begin position="34"/>
        <end position="41"/>
    </location>
    <ligand>
        <name>ATP</name>
        <dbReference type="ChEBI" id="CHEBI:30616"/>
    </ligand>
</feature>
<sequence length="1039" mass="114886">MTGLRNITVKGAREHNLKGVDVELPRDKLVVITGLSGSGKSSLAFDTIYAEGQRRYVESLSAYARQFLQMMEKPDVDYIEGLSPAISIEQKTTSRNPRSTVGTVTEIYDYMRLLFARVGIPYSPATGLPIESQTVSQMVDRVLTLDEGTRLYLLAPMIRGRKGEYRKEFADLLKRGFQRVKVDGEFYELDSVPALDKKKKHDIEVVVDRLVVRPDIASRLADSMETALRLADGIAIAEFADEKDDDGNPRQMIFSEKFACPISGFTIEEIEPRLFSFNNPFGACPSCDGLGTELQFEADLVVPDPSLSLRQGAIAPWSKTGNTSPYYTQTLDALVRHFGGSMTEAWSDLPEVLRDAILFGTGKEQIEFLYDDGIRSYKTKKTFEGVVGNIERRWRETDSQWMREELSRFQSAKPCETCGGYRLKPEALAVKIAGLHIGQVSEFSIREAHEWFSTVDKTFTKKQNEIAERILKEIRERLRFLVDVGLDYLTLSRGSGSLSGGESQRIRLASQIGSGLTGVLYVLDEPSIGLHQRDNTRLLETLKRLRDIGNTVVVVEHDEEAILEADHVVDMGPGAGVHGGTVIAEGTPKKVMETADSLTGQYLVGMRQIELPFERRPVDGRTLSIKGARENNLKNVDADFPLGAFVCVTGVSGSGKSSLLVDTLYPALSRRLMNARAQPGAHDKIEGIEFLDKVIDIDQSPIGRTPRSNPATYTGAFTPIREWFAGLPEAKTRGYTPGRFSFNVKGGRCEACQGDGVIKIEMHFLADVYVQCDVCHGQRYNRETLEVKFRDKSIADVLDMTVEDGAEFFKAVPAVRDKLETLKQVGLGYIKIGQQATTLSGGEAQRVKLSKELSKRATGRTLYILDEPTTGLHFHDVAKLLEVLHELVDQGNSVVVIEHNLEVIKTADWIIDIGPEGGDGGGEVVVQGTPEDVAAEPRSHTGAYLKPLLKKSRRAAPKSEERRRKTDLAKAAAAASRRPMRRNTSKTEEETPAPKTKTRAKSKTAAKAKTKVKTKSKTASKTSTKTAGKTRAKARSKAR</sequence>
<evidence type="ECO:0000256" key="5">
    <source>
        <dbReference type="ARBA" id="ARBA00022741"/>
    </source>
</evidence>
<evidence type="ECO:0000256" key="17">
    <source>
        <dbReference type="ARBA" id="ARBA00042156"/>
    </source>
</evidence>
<dbReference type="RefSeq" id="WP_160587853.1">
    <property type="nucleotide sequence ID" value="NZ_BMHN01000001.1"/>
</dbReference>
<feature type="region of interest" description="Disordered" evidence="19">
    <location>
        <begin position="951"/>
        <end position="1039"/>
    </location>
</feature>